<evidence type="ECO:0000313" key="4">
    <source>
        <dbReference type="Proteomes" id="UP000270296"/>
    </source>
</evidence>
<dbReference type="AlphaFoldDB" id="A0A183J2Y6"/>
<feature type="domain" description="BHLH" evidence="2">
    <location>
        <begin position="57"/>
        <end position="110"/>
    </location>
</feature>
<organism evidence="5">
    <name type="scientific">Soboliphyme baturini</name>
    <dbReference type="NCBI Taxonomy" id="241478"/>
    <lineage>
        <taxon>Eukaryota</taxon>
        <taxon>Metazoa</taxon>
        <taxon>Ecdysozoa</taxon>
        <taxon>Nematoda</taxon>
        <taxon>Enoplea</taxon>
        <taxon>Dorylaimia</taxon>
        <taxon>Dioctophymatida</taxon>
        <taxon>Dioctophymatoidea</taxon>
        <taxon>Soboliphymatidae</taxon>
        <taxon>Soboliphyme</taxon>
    </lineage>
</organism>
<evidence type="ECO:0000313" key="3">
    <source>
        <dbReference type="EMBL" id="VDP30080.1"/>
    </source>
</evidence>
<dbReference type="GO" id="GO:0032502">
    <property type="term" value="P:developmental process"/>
    <property type="evidence" value="ECO:0007669"/>
    <property type="project" value="TreeGrafter"/>
</dbReference>
<sequence length="228" mass="25758">MDNSRCFGHIALVNVSPPEKNFRTVNQANDAQQLSSSTLNYSHLAPLSGEEEEKRSVVVEHRNARERRRVHTVNEAFTHLKRHLPSLKQKKRRVSKLKILRSAIEYIHDLQATLATSRVAERTFLSVVHSGYKQQRDDESRSSIAVANQALFASAENQVFLQKAAQSASAEASNLVSDQSSVLRPYTTMPFYGKKNPFCALSCEHYTNYSDLQIYGIGKMVTTPMHNH</sequence>
<dbReference type="GO" id="GO:0000981">
    <property type="term" value="F:DNA-binding transcription factor activity, RNA polymerase II-specific"/>
    <property type="evidence" value="ECO:0007669"/>
    <property type="project" value="TreeGrafter"/>
</dbReference>
<dbReference type="PROSITE" id="PS50888">
    <property type="entry name" value="BHLH"/>
    <property type="match status" value="1"/>
</dbReference>
<dbReference type="GO" id="GO:0000977">
    <property type="term" value="F:RNA polymerase II transcription regulatory region sequence-specific DNA binding"/>
    <property type="evidence" value="ECO:0007669"/>
    <property type="project" value="TreeGrafter"/>
</dbReference>
<dbReference type="PANTHER" id="PTHR23349">
    <property type="entry name" value="BASIC HELIX-LOOP-HELIX TRANSCRIPTION FACTOR, TWIST"/>
    <property type="match status" value="1"/>
</dbReference>
<dbReference type="Gene3D" id="4.10.280.10">
    <property type="entry name" value="Helix-loop-helix DNA-binding domain"/>
    <property type="match status" value="1"/>
</dbReference>
<dbReference type="Pfam" id="PF00010">
    <property type="entry name" value="HLH"/>
    <property type="match status" value="1"/>
</dbReference>
<name>A0A183J2Y6_9BILA</name>
<evidence type="ECO:0000259" key="2">
    <source>
        <dbReference type="PROSITE" id="PS50888"/>
    </source>
</evidence>
<dbReference type="PANTHER" id="PTHR23349:SF108">
    <property type="entry name" value="BHLH DOMAIN-CONTAINING PROTEIN"/>
    <property type="match status" value="1"/>
</dbReference>
<dbReference type="InterPro" id="IPR036638">
    <property type="entry name" value="HLH_DNA-bd_sf"/>
</dbReference>
<dbReference type="Proteomes" id="UP000270296">
    <property type="component" value="Unassembled WGS sequence"/>
</dbReference>
<dbReference type="WBParaSite" id="SBAD_0001059801-mRNA-1">
    <property type="protein sequence ID" value="SBAD_0001059801-mRNA-1"/>
    <property type="gene ID" value="SBAD_0001059801"/>
</dbReference>
<reference evidence="5" key="1">
    <citation type="submission" date="2016-06" db="UniProtKB">
        <authorList>
            <consortium name="WormBaseParasite"/>
        </authorList>
    </citation>
    <scope>IDENTIFICATION</scope>
</reference>
<accession>A0A183J2Y6</accession>
<dbReference type="OrthoDB" id="6241467at2759"/>
<evidence type="ECO:0000256" key="1">
    <source>
        <dbReference type="ARBA" id="ARBA00023125"/>
    </source>
</evidence>
<dbReference type="CDD" id="cd11418">
    <property type="entry name" value="bHLH_TS_ASCL"/>
    <property type="match status" value="1"/>
</dbReference>
<proteinExistence type="predicted"/>
<dbReference type="SUPFAM" id="SSF47459">
    <property type="entry name" value="HLH, helix-loop-helix DNA-binding domain"/>
    <property type="match status" value="1"/>
</dbReference>
<reference evidence="3 4" key="2">
    <citation type="submission" date="2018-11" db="EMBL/GenBank/DDBJ databases">
        <authorList>
            <consortium name="Pathogen Informatics"/>
        </authorList>
    </citation>
    <scope>NUCLEOTIDE SEQUENCE [LARGE SCALE GENOMIC DNA]</scope>
</reference>
<dbReference type="GO" id="GO:0046983">
    <property type="term" value="F:protein dimerization activity"/>
    <property type="evidence" value="ECO:0007669"/>
    <property type="project" value="InterPro"/>
</dbReference>
<dbReference type="InterPro" id="IPR050283">
    <property type="entry name" value="E-box_TF_Regulators"/>
</dbReference>
<dbReference type="InterPro" id="IPR011598">
    <property type="entry name" value="bHLH_dom"/>
</dbReference>
<protein>
    <submittedName>
        <fullName evidence="5">BHLH domain-containing protein</fullName>
    </submittedName>
</protein>
<keyword evidence="1" id="KW-0238">DNA-binding</keyword>
<dbReference type="SMART" id="SM00353">
    <property type="entry name" value="HLH"/>
    <property type="match status" value="1"/>
</dbReference>
<gene>
    <name evidence="3" type="ORF">SBAD_LOCUS10234</name>
</gene>
<keyword evidence="4" id="KW-1185">Reference proteome</keyword>
<evidence type="ECO:0000313" key="5">
    <source>
        <dbReference type="WBParaSite" id="SBAD_0001059801-mRNA-1"/>
    </source>
</evidence>
<dbReference type="EMBL" id="UZAM01013797">
    <property type="protein sequence ID" value="VDP30080.1"/>
    <property type="molecule type" value="Genomic_DNA"/>
</dbReference>